<accession>A0A1I1PBE2</accession>
<dbReference type="Proteomes" id="UP000198862">
    <property type="component" value="Unassembled WGS sequence"/>
</dbReference>
<dbReference type="STRING" id="1123010.SAMN02745724_03316"/>
<feature type="signal peptide" evidence="1">
    <location>
        <begin position="1"/>
        <end position="21"/>
    </location>
</feature>
<evidence type="ECO:0000256" key="1">
    <source>
        <dbReference type="SAM" id="SignalP"/>
    </source>
</evidence>
<evidence type="ECO:0000313" key="2">
    <source>
        <dbReference type="EMBL" id="SFD04968.1"/>
    </source>
</evidence>
<gene>
    <name evidence="2" type="ORF">SAMN02745724_03316</name>
</gene>
<dbReference type="OrthoDB" id="7054989at2"/>
<dbReference type="EMBL" id="FOLO01000029">
    <property type="protein sequence ID" value="SFD04968.1"/>
    <property type="molecule type" value="Genomic_DNA"/>
</dbReference>
<feature type="chain" id="PRO_5011761481" evidence="1">
    <location>
        <begin position="22"/>
        <end position="300"/>
    </location>
</feature>
<organism evidence="2 3">
    <name type="scientific">Pseudoalteromonas denitrificans DSM 6059</name>
    <dbReference type="NCBI Taxonomy" id="1123010"/>
    <lineage>
        <taxon>Bacteria</taxon>
        <taxon>Pseudomonadati</taxon>
        <taxon>Pseudomonadota</taxon>
        <taxon>Gammaproteobacteria</taxon>
        <taxon>Alteromonadales</taxon>
        <taxon>Pseudoalteromonadaceae</taxon>
        <taxon>Pseudoalteromonas</taxon>
    </lineage>
</organism>
<protein>
    <submittedName>
        <fullName evidence="2">Uncharacterized protein</fullName>
    </submittedName>
</protein>
<keyword evidence="3" id="KW-1185">Reference proteome</keyword>
<reference evidence="2 3" key="1">
    <citation type="submission" date="2016-10" db="EMBL/GenBank/DDBJ databases">
        <authorList>
            <person name="de Groot N.N."/>
        </authorList>
    </citation>
    <scope>NUCLEOTIDE SEQUENCE [LARGE SCALE GENOMIC DNA]</scope>
    <source>
        <strain evidence="2 3">DSM 6059</strain>
    </source>
</reference>
<keyword evidence="1" id="KW-0732">Signal</keyword>
<sequence length="300" mass="35023">MIKLRLIALILSLLLPVTVLAEQKKEQKSTVEILHSNINMMMQDTASWLDNLAGNDNENKVASANGYLLLGWLPRTSDLADIDAKFKVRLKLPNWNERIALVIDNDEDDLKLDYEADEIETNHENEDINLAVQYIKQVNSNFKIKNRIGISRAQLYARTELKRTWQFESYQVQLTPRIDYFSSDGWAPAVKTAFEYPLMSSSLLSLSASWQKVKKEKNPRQKVGFYHIKKIQQKQLLVTGLQYTNNKYSDESYLASVRFRNQFYKKWLHFELEPFVELNQDNRYKTELGLALRLIGYYGK</sequence>
<evidence type="ECO:0000313" key="3">
    <source>
        <dbReference type="Proteomes" id="UP000198862"/>
    </source>
</evidence>
<name>A0A1I1PBE2_9GAMM</name>
<dbReference type="AlphaFoldDB" id="A0A1I1PBE2"/>
<proteinExistence type="predicted"/>
<dbReference type="RefSeq" id="WP_091986790.1">
    <property type="nucleotide sequence ID" value="NZ_FOLO01000029.1"/>
</dbReference>